<dbReference type="OrthoDB" id="2799068at2759"/>
<dbReference type="InterPro" id="IPR000210">
    <property type="entry name" value="BTB/POZ_dom"/>
</dbReference>
<dbReference type="SMART" id="SM00225">
    <property type="entry name" value="BTB"/>
    <property type="match status" value="1"/>
</dbReference>
<evidence type="ECO:0000313" key="3">
    <source>
        <dbReference type="Proteomes" id="UP000567179"/>
    </source>
</evidence>
<name>A0A8H5ERV7_9AGAR</name>
<reference evidence="2 3" key="1">
    <citation type="journal article" date="2020" name="ISME J.">
        <title>Uncovering the hidden diversity of litter-decomposition mechanisms in mushroom-forming fungi.</title>
        <authorList>
            <person name="Floudas D."/>
            <person name="Bentzer J."/>
            <person name="Ahren D."/>
            <person name="Johansson T."/>
            <person name="Persson P."/>
            <person name="Tunlid A."/>
        </authorList>
    </citation>
    <scope>NUCLEOTIDE SEQUENCE [LARGE SCALE GENOMIC DNA]</scope>
    <source>
        <strain evidence="2 3">CBS 101986</strain>
    </source>
</reference>
<dbReference type="Pfam" id="PF00651">
    <property type="entry name" value="BTB"/>
    <property type="match status" value="1"/>
</dbReference>
<dbReference type="PROSITE" id="PS50097">
    <property type="entry name" value="BTB"/>
    <property type="match status" value="1"/>
</dbReference>
<keyword evidence="3" id="KW-1185">Reference proteome</keyword>
<dbReference type="CDD" id="cd18186">
    <property type="entry name" value="BTB_POZ_ZBTB_KLHL-like"/>
    <property type="match status" value="1"/>
</dbReference>
<dbReference type="Gene3D" id="3.30.710.10">
    <property type="entry name" value="Potassium Channel Kv1.1, Chain A"/>
    <property type="match status" value="1"/>
</dbReference>
<proteinExistence type="predicted"/>
<sequence>MERIDGERFEPACERSTTLWFDDGNLVLRTGTKQYRVHRSVLGAHSAVFRDMFSIPQPGVQDTIDGCSVVDVTDSAKDWDALLPVMYGLDDMVDQDSGVIPFDTLRATLVLGTKYDFERYKNLALSHLSKLFPQKLSEWDANADLRNRYDREDCALLELVLSFGSRKMLPSAYYTCISQRYMEDILEEYRQDRDRPLSFDALHNMVLSQQRMLDVSSNTVLKWCWDGVIPSNNCVTSITCSHRVAAAFRRLSTSLTLANGALDPFPRSTWRLFNLCPQCEVVATQEHAKGRQLAWSELPKLFDLEDWESLGE</sequence>
<dbReference type="InterPro" id="IPR011333">
    <property type="entry name" value="SKP1/BTB/POZ_sf"/>
</dbReference>
<dbReference type="Proteomes" id="UP000567179">
    <property type="component" value="Unassembled WGS sequence"/>
</dbReference>
<dbReference type="EMBL" id="JAACJJ010000058">
    <property type="protein sequence ID" value="KAF5310122.1"/>
    <property type="molecule type" value="Genomic_DNA"/>
</dbReference>
<accession>A0A8H5ERV7</accession>
<protein>
    <recommendedName>
        <fullName evidence="1">BTB domain-containing protein</fullName>
    </recommendedName>
</protein>
<dbReference type="AlphaFoldDB" id="A0A8H5ERV7"/>
<gene>
    <name evidence="2" type="ORF">D9619_010189</name>
</gene>
<organism evidence="2 3">
    <name type="scientific">Psilocybe cf. subviscida</name>
    <dbReference type="NCBI Taxonomy" id="2480587"/>
    <lineage>
        <taxon>Eukaryota</taxon>
        <taxon>Fungi</taxon>
        <taxon>Dikarya</taxon>
        <taxon>Basidiomycota</taxon>
        <taxon>Agaricomycotina</taxon>
        <taxon>Agaricomycetes</taxon>
        <taxon>Agaricomycetidae</taxon>
        <taxon>Agaricales</taxon>
        <taxon>Agaricineae</taxon>
        <taxon>Strophariaceae</taxon>
        <taxon>Psilocybe</taxon>
    </lineage>
</organism>
<comment type="caution">
    <text evidence="2">The sequence shown here is derived from an EMBL/GenBank/DDBJ whole genome shotgun (WGS) entry which is preliminary data.</text>
</comment>
<evidence type="ECO:0000313" key="2">
    <source>
        <dbReference type="EMBL" id="KAF5310122.1"/>
    </source>
</evidence>
<feature type="domain" description="BTB" evidence="1">
    <location>
        <begin position="24"/>
        <end position="95"/>
    </location>
</feature>
<evidence type="ECO:0000259" key="1">
    <source>
        <dbReference type="PROSITE" id="PS50097"/>
    </source>
</evidence>
<dbReference type="SUPFAM" id="SSF54695">
    <property type="entry name" value="POZ domain"/>
    <property type="match status" value="1"/>
</dbReference>